<reference evidence="2 4" key="3">
    <citation type="journal article" date="2007" name="PLoS Biol.">
        <title>Principles of genome evolution in the Drosophila melanogaster species group.</title>
        <authorList>
            <person name="Ranz J.M."/>
            <person name="Maurin D."/>
            <person name="Chan Y.S."/>
            <person name="von Grotthuss M."/>
            <person name="Hillier L.W."/>
            <person name="Roote J."/>
            <person name="Ashburner M."/>
            <person name="Bergman C.M."/>
        </authorList>
    </citation>
    <scope>NUCLEOTIDE SEQUENCE [LARGE SCALE GENOMIC DNA]</scope>
    <source>
        <strain evidence="2">Tai18E2</strain>
        <strain evidence="4">Tai18E2 / Tucson 14021-0261.01</strain>
    </source>
</reference>
<feature type="transmembrane region" description="Helical" evidence="1">
    <location>
        <begin position="64"/>
        <end position="87"/>
    </location>
</feature>
<name>A0A0R1E323_DROYA</name>
<sequence length="135" mass="15173">MCKSCEEQPVRCCTIFYAAFCITSGLFMLLFSIHNVVLLKSSITVLDFYLHIHGAEMSPKTFTVIYAMDLIFGIVHLIAGTLLAFGIRLNSKGVFLAGKILSYFFPIYNVLYVFPLIVHIAAVAKLCKYKNENFS</sequence>
<gene>
    <name evidence="2" type="primary">Dyak\GE28835</name>
    <name evidence="2" type="ORF">Dyak_GE28835</name>
</gene>
<evidence type="ECO:0000313" key="3">
    <source>
        <dbReference type="EMBL" id="KRK01973.1"/>
    </source>
</evidence>
<dbReference type="AlphaFoldDB" id="A0A0R1E323"/>
<proteinExistence type="predicted"/>
<keyword evidence="4" id="KW-1185">Reference proteome</keyword>
<feature type="transmembrane region" description="Helical" evidence="1">
    <location>
        <begin position="12"/>
        <end position="30"/>
    </location>
</feature>
<accession>A0A0R1E323</accession>
<dbReference type="OrthoDB" id="7823799at2759"/>
<reference evidence="2" key="4">
    <citation type="submission" date="2015-11" db="EMBL/GenBank/DDBJ databases">
        <authorList>
            <consortium name="FlyBase"/>
        </authorList>
    </citation>
    <scope>NUCLEOTIDE SEQUENCE</scope>
    <source>
        <strain evidence="2">Tai18E2</strain>
    </source>
</reference>
<reference evidence="2 4" key="2">
    <citation type="journal article" date="2007" name="Nature">
        <title>Evolution of genes and genomes on the Drosophila phylogeny.</title>
        <authorList>
            <consortium name="Drosophila 12 Genomes Consortium"/>
            <person name="Clark A.G."/>
            <person name="Eisen M.B."/>
            <person name="Smith D.R."/>
            <person name="Bergman C.M."/>
            <person name="Oliver B."/>
            <person name="Markow T.A."/>
            <person name="Kaufman T.C."/>
            <person name="Kellis M."/>
            <person name="Gelbart W."/>
            <person name="Iyer V.N."/>
            <person name="Pollard D.A."/>
            <person name="Sackton T.B."/>
            <person name="Larracuente A.M."/>
            <person name="Singh N.D."/>
            <person name="Abad J.P."/>
            <person name="Abt D.N."/>
            <person name="Adryan B."/>
            <person name="Aguade M."/>
            <person name="Akashi H."/>
            <person name="Anderson W.W."/>
            <person name="Aquadro C.F."/>
            <person name="Ardell D.H."/>
            <person name="Arguello R."/>
            <person name="Artieri C.G."/>
            <person name="Barbash D.A."/>
            <person name="Barker D."/>
            <person name="Barsanti P."/>
            <person name="Batterham P."/>
            <person name="Batzoglou S."/>
            <person name="Begun D."/>
            <person name="Bhutkar A."/>
            <person name="Blanco E."/>
            <person name="Bosak S.A."/>
            <person name="Bradley R.K."/>
            <person name="Brand A.D."/>
            <person name="Brent M.R."/>
            <person name="Brooks A.N."/>
            <person name="Brown R.H."/>
            <person name="Butlin R.K."/>
            <person name="Caggese C."/>
            <person name="Calvi B.R."/>
            <person name="Bernardo de Carvalho A."/>
            <person name="Caspi A."/>
            <person name="Castrezana S."/>
            <person name="Celniker S.E."/>
            <person name="Chang J.L."/>
            <person name="Chapple C."/>
            <person name="Chatterji S."/>
            <person name="Chinwalla A."/>
            <person name="Civetta A."/>
            <person name="Clifton S.W."/>
            <person name="Comeron J.M."/>
            <person name="Costello J.C."/>
            <person name="Coyne J.A."/>
            <person name="Daub J."/>
            <person name="David R.G."/>
            <person name="Delcher A.L."/>
            <person name="Delehaunty K."/>
            <person name="Do C.B."/>
            <person name="Ebling H."/>
            <person name="Edwards K."/>
            <person name="Eickbush T."/>
            <person name="Evans J.D."/>
            <person name="Filipski A."/>
            <person name="Findeiss S."/>
            <person name="Freyhult E."/>
            <person name="Fulton L."/>
            <person name="Fulton R."/>
            <person name="Garcia A.C."/>
            <person name="Gardiner A."/>
            <person name="Garfield D.A."/>
            <person name="Garvin B.E."/>
            <person name="Gibson G."/>
            <person name="Gilbert D."/>
            <person name="Gnerre S."/>
            <person name="Godfrey J."/>
            <person name="Good R."/>
            <person name="Gotea V."/>
            <person name="Gravely B."/>
            <person name="Greenberg A.J."/>
            <person name="Griffiths-Jones S."/>
            <person name="Gross S."/>
            <person name="Guigo R."/>
            <person name="Gustafson E.A."/>
            <person name="Haerty W."/>
            <person name="Hahn M.W."/>
            <person name="Halligan D.L."/>
            <person name="Halpern A.L."/>
            <person name="Halter G.M."/>
            <person name="Han M.V."/>
            <person name="Heger A."/>
            <person name="Hillier L."/>
            <person name="Hinrichs A.S."/>
            <person name="Holmes I."/>
            <person name="Hoskins R.A."/>
            <person name="Hubisz M.J."/>
            <person name="Hultmark D."/>
            <person name="Huntley M.A."/>
            <person name="Jaffe D.B."/>
            <person name="Jagadeeshan S."/>
            <person name="Jeck W.R."/>
            <person name="Johnson J."/>
            <person name="Jones C.D."/>
            <person name="Jordan W.C."/>
            <person name="Karpen G.H."/>
            <person name="Kataoka E."/>
            <person name="Keightley P.D."/>
            <person name="Kheradpour P."/>
            <person name="Kirkness E.F."/>
            <person name="Koerich L.B."/>
            <person name="Kristiansen K."/>
            <person name="Kudrna D."/>
            <person name="Kulathinal R.J."/>
            <person name="Kumar S."/>
            <person name="Kwok R."/>
            <person name="Lander E."/>
            <person name="Langley C.H."/>
            <person name="Lapoint R."/>
            <person name="Lazzaro B.P."/>
            <person name="Lee S.J."/>
            <person name="Levesque L."/>
            <person name="Li R."/>
            <person name="Lin C.F."/>
            <person name="Lin M.F."/>
            <person name="Lindblad-Toh K."/>
            <person name="Llopart A."/>
            <person name="Long M."/>
            <person name="Low L."/>
            <person name="Lozovsky E."/>
            <person name="Lu J."/>
            <person name="Luo M."/>
            <person name="Machado C.A."/>
            <person name="Makalowski W."/>
            <person name="Marzo M."/>
            <person name="Matsuda M."/>
            <person name="Matzkin L."/>
            <person name="McAllister B."/>
            <person name="McBride C.S."/>
            <person name="McKernan B."/>
            <person name="McKernan K."/>
            <person name="Mendez-Lago M."/>
            <person name="Minx P."/>
            <person name="Mollenhauer M.U."/>
            <person name="Montooth K."/>
            <person name="Mount S.M."/>
            <person name="Mu X."/>
            <person name="Myers E."/>
            <person name="Negre B."/>
            <person name="Newfeld S."/>
            <person name="Nielsen R."/>
            <person name="Noor M.A."/>
            <person name="O'Grady P."/>
            <person name="Pachter L."/>
            <person name="Papaceit M."/>
            <person name="Parisi M.J."/>
            <person name="Parisi M."/>
            <person name="Parts L."/>
            <person name="Pedersen J.S."/>
            <person name="Pesole G."/>
            <person name="Phillippy A.M."/>
            <person name="Ponting C.P."/>
            <person name="Pop M."/>
            <person name="Porcelli D."/>
            <person name="Powell J.R."/>
            <person name="Prohaska S."/>
            <person name="Pruitt K."/>
            <person name="Puig M."/>
            <person name="Quesneville H."/>
            <person name="Ram K.R."/>
            <person name="Rand D."/>
            <person name="Rasmussen M.D."/>
            <person name="Reed L.K."/>
            <person name="Reenan R."/>
            <person name="Reily A."/>
            <person name="Remington K.A."/>
            <person name="Rieger T.T."/>
            <person name="Ritchie M.G."/>
            <person name="Robin C."/>
            <person name="Rogers Y.H."/>
            <person name="Rohde C."/>
            <person name="Rozas J."/>
            <person name="Rubenfield M.J."/>
            <person name="Ruiz A."/>
            <person name="Russo S."/>
            <person name="Salzberg S.L."/>
            <person name="Sanchez-Gracia A."/>
            <person name="Saranga D.J."/>
            <person name="Sato H."/>
            <person name="Schaeffer S.W."/>
            <person name="Schatz M.C."/>
            <person name="Schlenke T."/>
            <person name="Schwartz R."/>
            <person name="Segarra C."/>
            <person name="Singh R.S."/>
            <person name="Sirot L."/>
            <person name="Sirota M."/>
            <person name="Sisneros N.B."/>
            <person name="Smith C.D."/>
            <person name="Smith T.F."/>
            <person name="Spieth J."/>
            <person name="Stage D.E."/>
            <person name="Stark A."/>
            <person name="Stephan W."/>
            <person name="Strausberg R.L."/>
            <person name="Strempel S."/>
            <person name="Sturgill D."/>
            <person name="Sutton G."/>
            <person name="Sutton G.G."/>
            <person name="Tao W."/>
            <person name="Teichmann S."/>
            <person name="Tobari Y.N."/>
            <person name="Tomimura Y."/>
            <person name="Tsolas J.M."/>
            <person name="Valente V.L."/>
            <person name="Venter E."/>
            <person name="Venter J.C."/>
            <person name="Vicario S."/>
            <person name="Vieira F.G."/>
            <person name="Vilella A.J."/>
            <person name="Villasante A."/>
            <person name="Walenz B."/>
            <person name="Wang J."/>
            <person name="Wasserman M."/>
            <person name="Watts T."/>
            <person name="Wilson D."/>
            <person name="Wilson R.K."/>
            <person name="Wing R.A."/>
            <person name="Wolfner M.F."/>
            <person name="Wong A."/>
            <person name="Wong G.K."/>
            <person name="Wu C.I."/>
            <person name="Wu G."/>
            <person name="Yamamoto D."/>
            <person name="Yang H.P."/>
            <person name="Yang S.P."/>
            <person name="Yorke J.A."/>
            <person name="Yoshida K."/>
            <person name="Zdobnov E."/>
            <person name="Zhang P."/>
            <person name="Zhang Y."/>
            <person name="Zimin A.V."/>
            <person name="Baldwin J."/>
            <person name="Abdouelleil A."/>
            <person name="Abdulkadir J."/>
            <person name="Abebe A."/>
            <person name="Abera B."/>
            <person name="Abreu J."/>
            <person name="Acer S.C."/>
            <person name="Aftuck L."/>
            <person name="Alexander A."/>
            <person name="An P."/>
            <person name="Anderson E."/>
            <person name="Anderson S."/>
            <person name="Arachi H."/>
            <person name="Azer M."/>
            <person name="Bachantsang P."/>
            <person name="Barry A."/>
            <person name="Bayul T."/>
            <person name="Berlin A."/>
            <person name="Bessette D."/>
            <person name="Bloom T."/>
            <person name="Blye J."/>
            <person name="Boguslavskiy L."/>
            <person name="Bonnet C."/>
            <person name="Boukhgalter B."/>
            <person name="Bourzgui I."/>
            <person name="Brown A."/>
            <person name="Cahill P."/>
            <person name="Channer S."/>
            <person name="Cheshatsang Y."/>
            <person name="Chuda L."/>
            <person name="Citroen M."/>
            <person name="Collymore A."/>
            <person name="Cooke P."/>
            <person name="Costello M."/>
            <person name="D'Aco K."/>
            <person name="Daza R."/>
            <person name="De Haan G."/>
            <person name="DeGray S."/>
            <person name="DeMaso C."/>
            <person name="Dhargay N."/>
            <person name="Dooley K."/>
            <person name="Dooley E."/>
            <person name="Doricent M."/>
            <person name="Dorje P."/>
            <person name="Dorjee K."/>
            <person name="Dupes A."/>
            <person name="Elong R."/>
            <person name="Falk J."/>
            <person name="Farina A."/>
            <person name="Faro S."/>
            <person name="Ferguson D."/>
            <person name="Fisher S."/>
            <person name="Foley C.D."/>
            <person name="Franke A."/>
            <person name="Friedrich D."/>
            <person name="Gadbois L."/>
            <person name="Gearin G."/>
            <person name="Gearin C.R."/>
            <person name="Giannoukos G."/>
            <person name="Goode T."/>
            <person name="Graham J."/>
            <person name="Grandbois E."/>
            <person name="Grewal S."/>
            <person name="Gyaltsen K."/>
            <person name="Hafez N."/>
            <person name="Hagos B."/>
            <person name="Hall J."/>
            <person name="Henson C."/>
            <person name="Hollinger A."/>
            <person name="Honan T."/>
            <person name="Huard M.D."/>
            <person name="Hughes L."/>
            <person name="Hurhula B."/>
            <person name="Husby M.E."/>
            <person name="Kamat A."/>
            <person name="Kanga B."/>
            <person name="Kashin S."/>
            <person name="Khazanovich D."/>
            <person name="Kisner P."/>
            <person name="Lance K."/>
            <person name="Lara M."/>
            <person name="Lee W."/>
            <person name="Lennon N."/>
            <person name="Letendre F."/>
            <person name="LeVine R."/>
            <person name="Lipovsky A."/>
            <person name="Liu X."/>
            <person name="Liu J."/>
            <person name="Liu S."/>
            <person name="Lokyitsang T."/>
            <person name="Lokyitsang Y."/>
            <person name="Lubonja R."/>
            <person name="Lui A."/>
            <person name="MacDonald P."/>
            <person name="Magnisalis V."/>
            <person name="Maru K."/>
            <person name="Matthews C."/>
            <person name="McCusker W."/>
            <person name="McDonough S."/>
            <person name="Mehta T."/>
            <person name="Meldrim J."/>
            <person name="Meneus L."/>
            <person name="Mihai O."/>
            <person name="Mihalev A."/>
            <person name="Mihova T."/>
            <person name="Mittelman R."/>
            <person name="Mlenga V."/>
            <person name="Montmayeur A."/>
            <person name="Mulrain L."/>
            <person name="Navidi A."/>
            <person name="Naylor J."/>
            <person name="Negash T."/>
            <person name="Nguyen T."/>
            <person name="Nguyen N."/>
            <person name="Nicol R."/>
            <person name="Norbu C."/>
            <person name="Norbu N."/>
            <person name="Novod N."/>
            <person name="O'Neill B."/>
            <person name="Osman S."/>
            <person name="Markiewicz E."/>
            <person name="Oyono O.L."/>
            <person name="Patti C."/>
            <person name="Phunkhang P."/>
            <person name="Pierre F."/>
            <person name="Priest M."/>
            <person name="Raghuraman S."/>
            <person name="Rege F."/>
            <person name="Reyes R."/>
            <person name="Rise C."/>
            <person name="Rogov P."/>
            <person name="Ross K."/>
            <person name="Ryan E."/>
            <person name="Settipalli S."/>
            <person name="Shea T."/>
            <person name="Sherpa N."/>
            <person name="Shi L."/>
            <person name="Shih D."/>
            <person name="Sparrow T."/>
            <person name="Spaulding J."/>
            <person name="Stalker J."/>
            <person name="Stange-Thomann N."/>
            <person name="Stavropoulos S."/>
            <person name="Stone C."/>
            <person name="Strader C."/>
            <person name="Tesfaye S."/>
            <person name="Thomson T."/>
            <person name="Thoulutsang Y."/>
            <person name="Thoulutsang D."/>
            <person name="Topham K."/>
            <person name="Topping I."/>
            <person name="Tsamla T."/>
            <person name="Vassiliev H."/>
            <person name="Vo A."/>
            <person name="Wangchuk T."/>
            <person name="Wangdi T."/>
            <person name="Weiand M."/>
            <person name="Wilkinson J."/>
            <person name="Wilson A."/>
            <person name="Yadav S."/>
            <person name="Young G."/>
            <person name="Yu Q."/>
            <person name="Zembek L."/>
            <person name="Zhong D."/>
            <person name="Zimmer A."/>
            <person name="Zwirko Z."/>
            <person name="Jaffe D.B."/>
            <person name="Alvarez P."/>
            <person name="Brockman W."/>
            <person name="Butler J."/>
            <person name="Chin C."/>
            <person name="Gnerre S."/>
            <person name="Grabherr M."/>
            <person name="Kleber M."/>
            <person name="Mauceli E."/>
            <person name="MacCallum I."/>
        </authorList>
    </citation>
    <scope>NUCLEOTIDE SEQUENCE [LARGE SCALE GENOMIC DNA]</scope>
    <source>
        <strain evidence="2">Tai18E2</strain>
        <strain evidence="4">Tai18E2 / Tucson 14021-0261.01</strain>
    </source>
</reference>
<organism evidence="2 4">
    <name type="scientific">Drosophila yakuba</name>
    <name type="common">Fruit fly</name>
    <dbReference type="NCBI Taxonomy" id="7245"/>
    <lineage>
        <taxon>Eukaryota</taxon>
        <taxon>Metazoa</taxon>
        <taxon>Ecdysozoa</taxon>
        <taxon>Arthropoda</taxon>
        <taxon>Hexapoda</taxon>
        <taxon>Insecta</taxon>
        <taxon>Pterygota</taxon>
        <taxon>Neoptera</taxon>
        <taxon>Endopterygota</taxon>
        <taxon>Diptera</taxon>
        <taxon>Brachycera</taxon>
        <taxon>Muscomorpha</taxon>
        <taxon>Ephydroidea</taxon>
        <taxon>Drosophilidae</taxon>
        <taxon>Drosophila</taxon>
        <taxon>Sophophora</taxon>
    </lineage>
</organism>
<evidence type="ECO:0000313" key="4">
    <source>
        <dbReference type="Proteomes" id="UP000002282"/>
    </source>
</evidence>
<evidence type="ECO:0000313" key="2">
    <source>
        <dbReference type="EMBL" id="KRK01972.1"/>
    </source>
</evidence>
<keyword evidence="1" id="KW-0472">Membrane</keyword>
<protein>
    <submittedName>
        <fullName evidence="2">Uncharacterized protein, isoform A</fullName>
    </submittedName>
    <submittedName>
        <fullName evidence="3">Uncharacterized protein, isoform B</fullName>
    </submittedName>
</protein>
<evidence type="ECO:0000256" key="1">
    <source>
        <dbReference type="SAM" id="Phobius"/>
    </source>
</evidence>
<reference evidence="2" key="1">
    <citation type="submission" date="2006-01" db="EMBL/GenBank/DDBJ databases">
        <title>The Genome of Drosophila yakuba.</title>
        <authorList>
            <consortium name="The Drosophila yakuba Sequencing Consortium"/>
        </authorList>
    </citation>
    <scope>NUCLEOTIDE SEQUENCE</scope>
    <source>
        <strain evidence="2">Tai18E2</strain>
    </source>
</reference>
<dbReference type="KEGG" id="dya:Dyak_GE28835"/>
<keyword evidence="1" id="KW-0812">Transmembrane</keyword>
<dbReference type="EMBL" id="CM000159">
    <property type="protein sequence ID" value="KRK01972.1"/>
    <property type="molecule type" value="Genomic_DNA"/>
</dbReference>
<feature type="transmembrane region" description="Helical" evidence="1">
    <location>
        <begin position="107"/>
        <end position="127"/>
    </location>
</feature>
<dbReference type="Proteomes" id="UP000002282">
    <property type="component" value="Chromosome 3L"/>
</dbReference>
<keyword evidence="1" id="KW-1133">Transmembrane helix</keyword>
<dbReference type="EMBL" id="CM000159">
    <property type="protein sequence ID" value="KRK01973.1"/>
    <property type="molecule type" value="Genomic_DNA"/>
</dbReference>